<dbReference type="PANTHER" id="PTHR35792">
    <property type="entry name" value="GENERAL STRESS PROTEIN"/>
    <property type="match status" value="1"/>
</dbReference>
<gene>
    <name evidence="3" type="ORF">SAMN04488098_10151</name>
</gene>
<keyword evidence="2" id="KW-1133">Transmembrane helix</keyword>
<dbReference type="Pfam" id="PF12732">
    <property type="entry name" value="YtxH"/>
    <property type="match status" value="1"/>
</dbReference>
<dbReference type="AlphaFoldDB" id="A0A1G8ZKW6"/>
<dbReference type="SUPFAM" id="SSF58113">
    <property type="entry name" value="Apolipoprotein A-I"/>
    <property type="match status" value="1"/>
</dbReference>
<evidence type="ECO:0000256" key="2">
    <source>
        <dbReference type="SAM" id="Phobius"/>
    </source>
</evidence>
<protein>
    <submittedName>
        <fullName evidence="3">Gas vesicle protein</fullName>
    </submittedName>
</protein>
<evidence type="ECO:0000256" key="1">
    <source>
        <dbReference type="SAM" id="MobiDB-lite"/>
    </source>
</evidence>
<dbReference type="PANTHER" id="PTHR35792:SF1">
    <property type="entry name" value="SLL0268 PROTEIN"/>
    <property type="match status" value="1"/>
</dbReference>
<dbReference type="InterPro" id="IPR024623">
    <property type="entry name" value="YtxH"/>
</dbReference>
<accession>A0A1G8ZKW6</accession>
<evidence type="ECO:0000313" key="3">
    <source>
        <dbReference type="EMBL" id="SDK15244.1"/>
    </source>
</evidence>
<dbReference type="InterPro" id="IPR052928">
    <property type="entry name" value="Desiccation-related_membrane"/>
</dbReference>
<dbReference type="Proteomes" id="UP000199433">
    <property type="component" value="Unassembled WGS sequence"/>
</dbReference>
<dbReference type="RefSeq" id="WP_091266259.1">
    <property type="nucleotide sequence ID" value="NZ_FNFK01000015.1"/>
</dbReference>
<dbReference type="STRING" id="426701.SAMN04488098_10151"/>
<name>A0A1G8ZKW6_9LACT</name>
<proteinExistence type="predicted"/>
<dbReference type="Gene3D" id="1.20.120.20">
    <property type="entry name" value="Apolipoprotein"/>
    <property type="match status" value="1"/>
</dbReference>
<feature type="region of interest" description="Disordered" evidence="1">
    <location>
        <begin position="134"/>
        <end position="160"/>
    </location>
</feature>
<feature type="compositionally biased region" description="Basic and acidic residues" evidence="1">
    <location>
        <begin position="147"/>
        <end position="160"/>
    </location>
</feature>
<organism evidence="3 4">
    <name type="scientific">Alkalibacterium thalassium</name>
    <dbReference type="NCBI Taxonomy" id="426701"/>
    <lineage>
        <taxon>Bacteria</taxon>
        <taxon>Bacillati</taxon>
        <taxon>Bacillota</taxon>
        <taxon>Bacilli</taxon>
        <taxon>Lactobacillales</taxon>
        <taxon>Carnobacteriaceae</taxon>
        <taxon>Alkalibacterium</taxon>
    </lineage>
</organism>
<reference evidence="4" key="1">
    <citation type="submission" date="2016-10" db="EMBL/GenBank/DDBJ databases">
        <authorList>
            <person name="Varghese N."/>
            <person name="Submissions S."/>
        </authorList>
    </citation>
    <scope>NUCLEOTIDE SEQUENCE [LARGE SCALE GENOMIC DNA]</scope>
    <source>
        <strain evidence="4">DSM 19181</strain>
    </source>
</reference>
<dbReference type="OrthoDB" id="2156438at2"/>
<feature type="transmembrane region" description="Helical" evidence="2">
    <location>
        <begin position="12"/>
        <end position="29"/>
    </location>
</feature>
<evidence type="ECO:0000313" key="4">
    <source>
        <dbReference type="Proteomes" id="UP000199433"/>
    </source>
</evidence>
<keyword evidence="4" id="KW-1185">Reference proteome</keyword>
<sequence>MKKHSNTESFVLGTFVGAAVAGLTALLLAPKSGKEMRGTIADQADRTKQQAKEYMSLAKQKGSDLRDTVEEAGSEYLKNASVTYDQLSNQVSSNMDETEKNLDKIKQEAKETAEGVKDALKEGTERDVEITKDAAEDAQETIEEGIEEGKDLSDTDTSKA</sequence>
<feature type="compositionally biased region" description="Acidic residues" evidence="1">
    <location>
        <begin position="136"/>
        <end position="146"/>
    </location>
</feature>
<keyword evidence="2" id="KW-0812">Transmembrane</keyword>
<dbReference type="EMBL" id="FNFK01000015">
    <property type="protein sequence ID" value="SDK15244.1"/>
    <property type="molecule type" value="Genomic_DNA"/>
</dbReference>
<keyword evidence="2" id="KW-0472">Membrane</keyword>